<feature type="non-terminal residue" evidence="1">
    <location>
        <position position="1"/>
    </location>
</feature>
<dbReference type="AlphaFoldDB" id="A0A9J5WWW4"/>
<gene>
    <name evidence="1" type="ORF">H5410_050918</name>
</gene>
<organism evidence="1 2">
    <name type="scientific">Solanum commersonii</name>
    <name type="common">Commerson's wild potato</name>
    <name type="synonym">Commerson's nightshade</name>
    <dbReference type="NCBI Taxonomy" id="4109"/>
    <lineage>
        <taxon>Eukaryota</taxon>
        <taxon>Viridiplantae</taxon>
        <taxon>Streptophyta</taxon>
        <taxon>Embryophyta</taxon>
        <taxon>Tracheophyta</taxon>
        <taxon>Spermatophyta</taxon>
        <taxon>Magnoliopsida</taxon>
        <taxon>eudicotyledons</taxon>
        <taxon>Gunneridae</taxon>
        <taxon>Pentapetalae</taxon>
        <taxon>asterids</taxon>
        <taxon>lamiids</taxon>
        <taxon>Solanales</taxon>
        <taxon>Solanaceae</taxon>
        <taxon>Solanoideae</taxon>
        <taxon>Solaneae</taxon>
        <taxon>Solanum</taxon>
    </lineage>
</organism>
<evidence type="ECO:0000313" key="2">
    <source>
        <dbReference type="Proteomes" id="UP000824120"/>
    </source>
</evidence>
<protein>
    <submittedName>
        <fullName evidence="1">Uncharacterized protein</fullName>
    </submittedName>
</protein>
<name>A0A9J5WWW4_SOLCO</name>
<comment type="caution">
    <text evidence="1">The sequence shown here is derived from an EMBL/GenBank/DDBJ whole genome shotgun (WGS) entry which is preliminary data.</text>
</comment>
<reference evidence="1 2" key="1">
    <citation type="submission" date="2020-09" db="EMBL/GenBank/DDBJ databases">
        <title>De no assembly of potato wild relative species, Solanum commersonii.</title>
        <authorList>
            <person name="Cho K."/>
        </authorList>
    </citation>
    <scope>NUCLEOTIDE SEQUENCE [LARGE SCALE GENOMIC DNA]</scope>
    <source>
        <strain evidence="1">LZ3.2</strain>
        <tissue evidence="1">Leaf</tissue>
    </source>
</reference>
<dbReference type="EMBL" id="JACXVP010000010">
    <property type="protein sequence ID" value="KAG5580291.1"/>
    <property type="molecule type" value="Genomic_DNA"/>
</dbReference>
<evidence type="ECO:0000313" key="1">
    <source>
        <dbReference type="EMBL" id="KAG5580291.1"/>
    </source>
</evidence>
<dbReference type="Proteomes" id="UP000824120">
    <property type="component" value="Chromosome 10"/>
</dbReference>
<keyword evidence="2" id="KW-1185">Reference proteome</keyword>
<proteinExistence type="predicted"/>
<accession>A0A9J5WWW4</accession>
<sequence>MNNNKIRVTSKSHKSAGNLRVQSQIYRERGKQLPRLAKGSYVLEKLCLTNFKRKKLKRIKPYAFKKCKH</sequence>